<keyword evidence="3" id="KW-1185">Reference proteome</keyword>
<protein>
    <submittedName>
        <fullName evidence="2">Uncharacterized protein</fullName>
    </submittedName>
</protein>
<gene>
    <name evidence="2" type="ORF">J1605_003116</name>
</gene>
<comment type="caution">
    <text evidence="2">The sequence shown here is derived from an EMBL/GenBank/DDBJ whole genome shotgun (WGS) entry which is preliminary data.</text>
</comment>
<dbReference type="AlphaFoldDB" id="A0AB34HV02"/>
<evidence type="ECO:0000313" key="3">
    <source>
        <dbReference type="Proteomes" id="UP001159641"/>
    </source>
</evidence>
<dbReference type="Proteomes" id="UP001159641">
    <property type="component" value="Unassembled WGS sequence"/>
</dbReference>
<accession>A0AB34HV02</accession>
<feature type="compositionally biased region" description="Polar residues" evidence="1">
    <location>
        <begin position="68"/>
        <end position="80"/>
    </location>
</feature>
<evidence type="ECO:0000313" key="2">
    <source>
        <dbReference type="EMBL" id="KAJ8794645.1"/>
    </source>
</evidence>
<proteinExistence type="predicted"/>
<dbReference type="EMBL" id="JAIQCJ010000779">
    <property type="protein sequence ID" value="KAJ8794645.1"/>
    <property type="molecule type" value="Genomic_DNA"/>
</dbReference>
<dbReference type="PANTHER" id="PTHR14870:SF1">
    <property type="entry name" value="TUBULIN EPSILON AND DELTA COMPLEX PROTEIN 2"/>
    <property type="match status" value="1"/>
</dbReference>
<sequence length="80" mass="8844">MLSLGCVPSRLVAELHDALDSCAKRQRQLERSLRVSRRLLRAWEPAETPAPEPTLGPETNEEAPSAACTPSPQTSRSWSF</sequence>
<evidence type="ECO:0000256" key="1">
    <source>
        <dbReference type="SAM" id="MobiDB-lite"/>
    </source>
</evidence>
<dbReference type="PANTHER" id="PTHR14870">
    <property type="entry name" value="TUBULIN EPSILON AND DELTA COMPLEX PROTEIN 2"/>
    <property type="match status" value="1"/>
</dbReference>
<feature type="region of interest" description="Disordered" evidence="1">
    <location>
        <begin position="41"/>
        <end position="80"/>
    </location>
</feature>
<name>A0AB34HV02_ESCRO</name>
<organism evidence="2 3">
    <name type="scientific">Eschrichtius robustus</name>
    <name type="common">California gray whale</name>
    <name type="synonym">Eschrichtius gibbosus</name>
    <dbReference type="NCBI Taxonomy" id="9764"/>
    <lineage>
        <taxon>Eukaryota</taxon>
        <taxon>Metazoa</taxon>
        <taxon>Chordata</taxon>
        <taxon>Craniata</taxon>
        <taxon>Vertebrata</taxon>
        <taxon>Euteleostomi</taxon>
        <taxon>Mammalia</taxon>
        <taxon>Eutheria</taxon>
        <taxon>Laurasiatheria</taxon>
        <taxon>Artiodactyla</taxon>
        <taxon>Whippomorpha</taxon>
        <taxon>Cetacea</taxon>
        <taxon>Mysticeti</taxon>
        <taxon>Eschrichtiidae</taxon>
        <taxon>Eschrichtius</taxon>
    </lineage>
</organism>
<reference evidence="2 3" key="1">
    <citation type="submission" date="2022-11" db="EMBL/GenBank/DDBJ databases">
        <title>Whole genome sequence of Eschrichtius robustus ER-17-0199.</title>
        <authorList>
            <person name="Bruniche-Olsen A."/>
            <person name="Black A.N."/>
            <person name="Fields C.J."/>
            <person name="Walden K."/>
            <person name="Dewoody J.A."/>
        </authorList>
    </citation>
    <scope>NUCLEOTIDE SEQUENCE [LARGE SCALE GENOMIC DNA]</scope>
    <source>
        <strain evidence="2">ER-17-0199</strain>
        <tissue evidence="2">Blubber</tissue>
    </source>
</reference>
<dbReference type="InterPro" id="IPR031518">
    <property type="entry name" value="DUF4693"/>
</dbReference>